<gene>
    <name evidence="4" type="ORF">VP395_03465</name>
</gene>
<reference evidence="4 5" key="1">
    <citation type="submission" date="2024-01" db="EMBL/GenBank/DDBJ databases">
        <title>Mariniflexile litorale sp. nov., isolated from the shallow sediments of the Sea of Japan.</title>
        <authorList>
            <person name="Romanenko L."/>
            <person name="Bystritskaya E."/>
            <person name="Isaeva M."/>
        </authorList>
    </citation>
    <scope>NUCLEOTIDE SEQUENCE [LARGE SCALE GENOMIC DNA]</scope>
    <source>
        <strain evidence="4 5">KCTC 32427</strain>
    </source>
</reference>
<feature type="signal peptide" evidence="2">
    <location>
        <begin position="1"/>
        <end position="19"/>
    </location>
</feature>
<name>A0ABV0A9Y1_9FLAO</name>
<protein>
    <submittedName>
        <fullName evidence="4">LamG-like jellyroll fold domain-containing protein</fullName>
    </submittedName>
</protein>
<dbReference type="Gene3D" id="2.60.120.200">
    <property type="match status" value="1"/>
</dbReference>
<evidence type="ECO:0000313" key="5">
    <source>
        <dbReference type="Proteomes" id="UP001416393"/>
    </source>
</evidence>
<dbReference type="Pfam" id="PF13385">
    <property type="entry name" value="Laminin_G_3"/>
    <property type="match status" value="1"/>
</dbReference>
<evidence type="ECO:0000259" key="3">
    <source>
        <dbReference type="Pfam" id="PF18962"/>
    </source>
</evidence>
<evidence type="ECO:0000256" key="1">
    <source>
        <dbReference type="ARBA" id="ARBA00022729"/>
    </source>
</evidence>
<proteinExistence type="predicted"/>
<dbReference type="EMBL" id="JAZHYP010000001">
    <property type="protein sequence ID" value="MEN3322771.1"/>
    <property type="molecule type" value="Genomic_DNA"/>
</dbReference>
<evidence type="ECO:0000313" key="4">
    <source>
        <dbReference type="EMBL" id="MEN3322771.1"/>
    </source>
</evidence>
<dbReference type="NCBIfam" id="TIGR04183">
    <property type="entry name" value="Por_Secre_tail"/>
    <property type="match status" value="1"/>
</dbReference>
<organism evidence="4 5">
    <name type="scientific">Mariniflexile soesokkakense</name>
    <dbReference type="NCBI Taxonomy" id="1343160"/>
    <lineage>
        <taxon>Bacteria</taxon>
        <taxon>Pseudomonadati</taxon>
        <taxon>Bacteroidota</taxon>
        <taxon>Flavobacteriia</taxon>
        <taxon>Flavobacteriales</taxon>
        <taxon>Flavobacteriaceae</taxon>
        <taxon>Mariniflexile</taxon>
    </lineage>
</organism>
<dbReference type="SUPFAM" id="SSF49899">
    <property type="entry name" value="Concanavalin A-like lectins/glucanases"/>
    <property type="match status" value="1"/>
</dbReference>
<dbReference type="RefSeq" id="WP_346240319.1">
    <property type="nucleotide sequence ID" value="NZ_JAZHYP010000001.1"/>
</dbReference>
<keyword evidence="1 2" id="KW-0732">Signal</keyword>
<accession>A0ABV0A9Y1</accession>
<feature type="chain" id="PRO_5045806580" evidence="2">
    <location>
        <begin position="20"/>
        <end position="313"/>
    </location>
</feature>
<sequence length="313" mass="35032">MKKSILLILMCLTLLTTHAQVNTEFWRVDNLSLIGGNNIQVIGNPKIINTEIGDAVEFNGINDGLIVNNHPVSGATAFTIEIIFKPYSGGAIEQRFLHLQQDDNNRILIELRNNNNANWSLDTFIKSGSSSQALLDYAFVHNLNEWVHAALVFKDGRMAHYINGEKELEGTVNYQVVNSGQTSLGVRMNQVSWFKGVIHTVKVTHEALNPEGFMEIGENLSVENIEDNQPIIEIVPNPMESYGLLKYKLAESSNISIKLINIYGAEIANVFEGFKSAGTHELEITRNNINTGMYFVVINYMNKNFAQKMIVTN</sequence>
<dbReference type="Pfam" id="PF18962">
    <property type="entry name" value="Por_Secre_tail"/>
    <property type="match status" value="1"/>
</dbReference>
<feature type="domain" description="Secretion system C-terminal sorting" evidence="3">
    <location>
        <begin position="235"/>
        <end position="311"/>
    </location>
</feature>
<comment type="caution">
    <text evidence="4">The sequence shown here is derived from an EMBL/GenBank/DDBJ whole genome shotgun (WGS) entry which is preliminary data.</text>
</comment>
<dbReference type="InterPro" id="IPR013320">
    <property type="entry name" value="ConA-like_dom_sf"/>
</dbReference>
<dbReference type="Proteomes" id="UP001416393">
    <property type="component" value="Unassembled WGS sequence"/>
</dbReference>
<keyword evidence="5" id="KW-1185">Reference proteome</keyword>
<evidence type="ECO:0000256" key="2">
    <source>
        <dbReference type="SAM" id="SignalP"/>
    </source>
</evidence>
<dbReference type="InterPro" id="IPR026444">
    <property type="entry name" value="Secre_tail"/>
</dbReference>